<name>A0ACC2RWQ7_9FUNG</name>
<evidence type="ECO:0000313" key="1">
    <source>
        <dbReference type="EMBL" id="KAJ9054478.1"/>
    </source>
</evidence>
<comment type="caution">
    <text evidence="1">The sequence shown here is derived from an EMBL/GenBank/DDBJ whole genome shotgun (WGS) entry which is preliminary data.</text>
</comment>
<dbReference type="Proteomes" id="UP001165960">
    <property type="component" value="Unassembled WGS sequence"/>
</dbReference>
<protein>
    <submittedName>
        <fullName evidence="1">Deoxyuridine 5'-triphosphate nucleotidohydrolase</fullName>
        <ecNumber evidence="1">3.6.1.23</ecNumber>
    </submittedName>
</protein>
<gene>
    <name evidence="1" type="primary">DUT1_1</name>
    <name evidence="1" type="ORF">DSO57_1039786</name>
</gene>
<dbReference type="EMBL" id="QTSX02006443">
    <property type="protein sequence ID" value="KAJ9054478.1"/>
    <property type="molecule type" value="Genomic_DNA"/>
</dbReference>
<keyword evidence="2" id="KW-1185">Reference proteome</keyword>
<organism evidence="1 2">
    <name type="scientific">Entomophthora muscae</name>
    <dbReference type="NCBI Taxonomy" id="34485"/>
    <lineage>
        <taxon>Eukaryota</taxon>
        <taxon>Fungi</taxon>
        <taxon>Fungi incertae sedis</taxon>
        <taxon>Zoopagomycota</taxon>
        <taxon>Entomophthoromycotina</taxon>
        <taxon>Entomophthoromycetes</taxon>
        <taxon>Entomophthorales</taxon>
        <taxon>Entomophthoraceae</taxon>
        <taxon>Entomophthora</taxon>
    </lineage>
</organism>
<sequence length="162" mass="17136">MVSSPQPKKLRASIESGILPASQSQVKLLNEKAQVPKRGSLLAAGYDIFSSQEITIPKGGRAAVETGVSIKVPSGTYGRVAPRSGLTFKHGIDTGAGVIDEDYTGEVKVILFNHGDSDFVINIGDRIAQLILEKIMTPEPILVEELNATSRGENGFGSTGTN</sequence>
<evidence type="ECO:0000313" key="2">
    <source>
        <dbReference type="Proteomes" id="UP001165960"/>
    </source>
</evidence>
<proteinExistence type="predicted"/>
<dbReference type="EC" id="3.6.1.23" evidence="1"/>
<reference evidence="1" key="1">
    <citation type="submission" date="2022-04" db="EMBL/GenBank/DDBJ databases">
        <title>Genome of the entomopathogenic fungus Entomophthora muscae.</title>
        <authorList>
            <person name="Elya C."/>
            <person name="Lovett B.R."/>
            <person name="Lee E."/>
            <person name="Macias A.M."/>
            <person name="Hajek A.E."/>
            <person name="De Bivort B.L."/>
            <person name="Kasson M.T."/>
            <person name="De Fine Licht H.H."/>
            <person name="Stajich J.E."/>
        </authorList>
    </citation>
    <scope>NUCLEOTIDE SEQUENCE</scope>
    <source>
        <strain evidence="1">Berkeley</strain>
    </source>
</reference>
<keyword evidence="1" id="KW-0378">Hydrolase</keyword>
<accession>A0ACC2RWQ7</accession>